<dbReference type="Proteomes" id="UP000474175">
    <property type="component" value="Unassembled WGS sequence"/>
</dbReference>
<dbReference type="SUPFAM" id="SSF46689">
    <property type="entry name" value="Homeodomain-like"/>
    <property type="match status" value="1"/>
</dbReference>
<keyword evidence="2" id="KW-0238">DNA-binding</keyword>
<dbReference type="GO" id="GO:0003700">
    <property type="term" value="F:DNA-binding transcription factor activity"/>
    <property type="evidence" value="ECO:0007669"/>
    <property type="project" value="InterPro"/>
</dbReference>
<dbReference type="PANTHER" id="PTHR43280:SF32">
    <property type="entry name" value="TRANSCRIPTIONAL REGULATORY PROTEIN"/>
    <property type="match status" value="1"/>
</dbReference>
<organism evidence="5 6">
    <name type="scientific">Spirosoma terrae</name>
    <dbReference type="NCBI Taxonomy" id="1968276"/>
    <lineage>
        <taxon>Bacteria</taxon>
        <taxon>Pseudomonadati</taxon>
        <taxon>Bacteroidota</taxon>
        <taxon>Cytophagia</taxon>
        <taxon>Cytophagales</taxon>
        <taxon>Cytophagaceae</taxon>
        <taxon>Spirosoma</taxon>
    </lineage>
</organism>
<keyword evidence="3" id="KW-0804">Transcription</keyword>
<dbReference type="PROSITE" id="PS01124">
    <property type="entry name" value="HTH_ARAC_FAMILY_2"/>
    <property type="match status" value="1"/>
</dbReference>
<protein>
    <submittedName>
        <fullName evidence="5">Helix-turn-helix transcriptional regulator</fullName>
    </submittedName>
</protein>
<reference evidence="5 6" key="1">
    <citation type="submission" date="2020-02" db="EMBL/GenBank/DDBJ databases">
        <title>Draft genome sequence of two Spirosoma agri KCTC 52727 and Spirosoma terrae KCTC 52035.</title>
        <authorList>
            <person name="Rojas J."/>
            <person name="Ambika Manirajan B."/>
            <person name="Suarez C."/>
            <person name="Ratering S."/>
            <person name="Schnell S."/>
        </authorList>
    </citation>
    <scope>NUCLEOTIDE SEQUENCE [LARGE SCALE GENOMIC DNA]</scope>
    <source>
        <strain evidence="5 6">KCTC 52035</strain>
    </source>
</reference>
<dbReference type="GO" id="GO:0043565">
    <property type="term" value="F:sequence-specific DNA binding"/>
    <property type="evidence" value="ECO:0007669"/>
    <property type="project" value="InterPro"/>
</dbReference>
<feature type="domain" description="HTH araC/xylS-type" evidence="4">
    <location>
        <begin position="190"/>
        <end position="300"/>
    </location>
</feature>
<dbReference type="RefSeq" id="WP_163954831.1">
    <property type="nucleotide sequence ID" value="NZ_JAAFZH010000019.1"/>
</dbReference>
<dbReference type="AlphaFoldDB" id="A0A6L9LH58"/>
<gene>
    <name evidence="5" type="ORF">GK108_27710</name>
</gene>
<evidence type="ECO:0000256" key="2">
    <source>
        <dbReference type="ARBA" id="ARBA00023125"/>
    </source>
</evidence>
<evidence type="ECO:0000256" key="1">
    <source>
        <dbReference type="ARBA" id="ARBA00023015"/>
    </source>
</evidence>
<sequence length="300" mass="34857">MTTTESLEDFYKHKFNWLPDNLQQDLGHFNVFRLNDYQSSAGAPGQYSRRGFYKISLLRGHNIYHYADKSLDINGTTLIFFNPQVPYTWEPVSEVVNGYFCVFREGFFTESSRKWLQELPMFKSGGMPAYVLSDDQFGQAGQFYEKMLAEIDSDYPYKYDLIRNYVSELIHFALKQQPSDTLYKHTDAKSRLTAVFTELLERQFPVETTSQRFQMRSANDYAQHLAVHVNYLNRSVRATTGKTTSELIAERVVAEAQALLKHTDWNIAEISYSLGFDEPAHFNHFFKKNTSLTPSAFRKV</sequence>
<evidence type="ECO:0000313" key="6">
    <source>
        <dbReference type="Proteomes" id="UP000474175"/>
    </source>
</evidence>
<dbReference type="Pfam" id="PF12833">
    <property type="entry name" value="HTH_18"/>
    <property type="match status" value="1"/>
</dbReference>
<dbReference type="InterPro" id="IPR020449">
    <property type="entry name" value="Tscrpt_reg_AraC-type_HTH"/>
</dbReference>
<dbReference type="EMBL" id="JAAFZH010000019">
    <property type="protein sequence ID" value="NDU98702.1"/>
    <property type="molecule type" value="Genomic_DNA"/>
</dbReference>
<keyword evidence="6" id="KW-1185">Reference proteome</keyword>
<proteinExistence type="predicted"/>
<comment type="caution">
    <text evidence="5">The sequence shown here is derived from an EMBL/GenBank/DDBJ whole genome shotgun (WGS) entry which is preliminary data.</text>
</comment>
<dbReference type="SMART" id="SM00342">
    <property type="entry name" value="HTH_ARAC"/>
    <property type="match status" value="1"/>
</dbReference>
<dbReference type="InterPro" id="IPR009057">
    <property type="entry name" value="Homeodomain-like_sf"/>
</dbReference>
<dbReference type="PANTHER" id="PTHR43280">
    <property type="entry name" value="ARAC-FAMILY TRANSCRIPTIONAL REGULATOR"/>
    <property type="match status" value="1"/>
</dbReference>
<dbReference type="InterPro" id="IPR018060">
    <property type="entry name" value="HTH_AraC"/>
</dbReference>
<evidence type="ECO:0000256" key="3">
    <source>
        <dbReference type="ARBA" id="ARBA00023163"/>
    </source>
</evidence>
<evidence type="ECO:0000313" key="5">
    <source>
        <dbReference type="EMBL" id="NDU98702.1"/>
    </source>
</evidence>
<dbReference type="PRINTS" id="PR00032">
    <property type="entry name" value="HTHARAC"/>
</dbReference>
<name>A0A6L9LH58_9BACT</name>
<evidence type="ECO:0000259" key="4">
    <source>
        <dbReference type="PROSITE" id="PS01124"/>
    </source>
</evidence>
<dbReference type="Gene3D" id="1.10.10.60">
    <property type="entry name" value="Homeodomain-like"/>
    <property type="match status" value="1"/>
</dbReference>
<accession>A0A6L9LH58</accession>
<keyword evidence="1" id="KW-0805">Transcription regulation</keyword>